<keyword evidence="2" id="KW-0479">Metal-binding</keyword>
<gene>
    <name evidence="6" type="ORF">I0K15_12305</name>
</gene>
<dbReference type="PANTHER" id="PTHR33337">
    <property type="entry name" value="GFA DOMAIN-CONTAINING PROTEIN"/>
    <property type="match status" value="1"/>
</dbReference>
<dbReference type="Pfam" id="PF04828">
    <property type="entry name" value="GFA"/>
    <property type="match status" value="1"/>
</dbReference>
<dbReference type="PANTHER" id="PTHR33337:SF40">
    <property type="entry name" value="CENP-V_GFA DOMAIN-CONTAINING PROTEIN-RELATED"/>
    <property type="match status" value="1"/>
</dbReference>
<name>A0A7S9QBR1_9RHOB</name>
<organism evidence="6 7">
    <name type="scientific">Pontivivens ytuae</name>
    <dbReference type="NCBI Taxonomy" id="2789856"/>
    <lineage>
        <taxon>Bacteria</taxon>
        <taxon>Pseudomonadati</taxon>
        <taxon>Pseudomonadota</taxon>
        <taxon>Alphaproteobacteria</taxon>
        <taxon>Rhodobacterales</taxon>
        <taxon>Paracoccaceae</taxon>
        <taxon>Pontivivens</taxon>
    </lineage>
</organism>
<dbReference type="PROSITE" id="PS51891">
    <property type="entry name" value="CENP_V_GFA"/>
    <property type="match status" value="1"/>
</dbReference>
<keyword evidence="4" id="KW-0456">Lyase</keyword>
<keyword evidence="3" id="KW-0862">Zinc</keyword>
<evidence type="ECO:0000256" key="3">
    <source>
        <dbReference type="ARBA" id="ARBA00022833"/>
    </source>
</evidence>
<keyword evidence="7" id="KW-1185">Reference proteome</keyword>
<dbReference type="GO" id="GO:0016846">
    <property type="term" value="F:carbon-sulfur lyase activity"/>
    <property type="evidence" value="ECO:0007669"/>
    <property type="project" value="InterPro"/>
</dbReference>
<dbReference type="InterPro" id="IPR006913">
    <property type="entry name" value="CENP-V/GFA"/>
</dbReference>
<dbReference type="GO" id="GO:0046872">
    <property type="term" value="F:metal ion binding"/>
    <property type="evidence" value="ECO:0007669"/>
    <property type="project" value="UniProtKB-KW"/>
</dbReference>
<dbReference type="InterPro" id="IPR011057">
    <property type="entry name" value="Mss4-like_sf"/>
</dbReference>
<dbReference type="Proteomes" id="UP000594800">
    <property type="component" value="Chromosome"/>
</dbReference>
<proteinExistence type="inferred from homology"/>
<accession>A0A7S9QBR1</accession>
<evidence type="ECO:0000259" key="5">
    <source>
        <dbReference type="PROSITE" id="PS51891"/>
    </source>
</evidence>
<dbReference type="AlphaFoldDB" id="A0A7S9QBR1"/>
<evidence type="ECO:0000256" key="2">
    <source>
        <dbReference type="ARBA" id="ARBA00022723"/>
    </source>
</evidence>
<evidence type="ECO:0000313" key="6">
    <source>
        <dbReference type="EMBL" id="QPH52597.1"/>
    </source>
</evidence>
<dbReference type="SUPFAM" id="SSF51316">
    <property type="entry name" value="Mss4-like"/>
    <property type="match status" value="1"/>
</dbReference>
<protein>
    <submittedName>
        <fullName evidence="6">GFA family protein</fullName>
    </submittedName>
</protein>
<dbReference type="Gene3D" id="3.90.1590.10">
    <property type="entry name" value="glutathione-dependent formaldehyde- activating enzyme (gfa)"/>
    <property type="match status" value="1"/>
</dbReference>
<evidence type="ECO:0000256" key="1">
    <source>
        <dbReference type="ARBA" id="ARBA00005495"/>
    </source>
</evidence>
<evidence type="ECO:0000313" key="7">
    <source>
        <dbReference type="Proteomes" id="UP000594800"/>
    </source>
</evidence>
<dbReference type="RefSeq" id="WP_196101808.1">
    <property type="nucleotide sequence ID" value="NZ_CP064942.1"/>
</dbReference>
<feature type="domain" description="CENP-V/GFA" evidence="5">
    <location>
        <begin position="5"/>
        <end position="122"/>
    </location>
</feature>
<evidence type="ECO:0000256" key="4">
    <source>
        <dbReference type="ARBA" id="ARBA00023239"/>
    </source>
</evidence>
<reference evidence="6 7" key="1">
    <citation type="submission" date="2020-11" db="EMBL/GenBank/DDBJ databases">
        <title>Description of Pontivivens ytuae sp. nov. isolated from deep sea sediment of Mariana Trench.</title>
        <authorList>
            <person name="Wang Z."/>
            <person name="Sun Q.-L."/>
            <person name="Xu X.-D."/>
            <person name="Tang Y.-Z."/>
            <person name="Zhang J."/>
        </authorList>
    </citation>
    <scope>NUCLEOTIDE SEQUENCE [LARGE SCALE GENOMIC DNA]</scope>
    <source>
        <strain evidence="6 7">MT2928</strain>
    </source>
</reference>
<dbReference type="EMBL" id="CP064942">
    <property type="protein sequence ID" value="QPH52597.1"/>
    <property type="molecule type" value="Genomic_DNA"/>
</dbReference>
<dbReference type="KEGG" id="poz:I0K15_12305"/>
<sequence length="142" mass="14894">MATTLEGGCLCGAVRYRTGGEIAAAGHCFCTDCRRASGTSHGTHVAMKEADVELSGELRFFDKPADSGNIVSRGFCPECGAAVLSRNAAMPGMVFLRASSLDDPELIAPAMTVFASRAPGWAHIDDSHPVFPGELDFAAAMR</sequence>
<comment type="similarity">
    <text evidence="1">Belongs to the Gfa family.</text>
</comment>